<reference evidence="2 3" key="1">
    <citation type="submission" date="2018-06" db="EMBL/GenBank/DDBJ databases">
        <title>Genomic Encyclopedia of Type Strains, Phase IV (KMG-IV): sequencing the most valuable type-strain genomes for metagenomic binning, comparative biology and taxonomic classification.</title>
        <authorList>
            <person name="Goeker M."/>
        </authorList>
    </citation>
    <scope>NUCLEOTIDE SEQUENCE [LARGE SCALE GENOMIC DNA]</scope>
    <source>
        <strain evidence="2 3">DSM 25520</strain>
    </source>
</reference>
<evidence type="ECO:0000313" key="3">
    <source>
        <dbReference type="Proteomes" id="UP000253628"/>
    </source>
</evidence>
<evidence type="ECO:0000259" key="1">
    <source>
        <dbReference type="SMART" id="SM00974"/>
    </source>
</evidence>
<gene>
    <name evidence="2" type="ORF">DFR37_104215</name>
</gene>
<proteinExistence type="predicted"/>
<protein>
    <submittedName>
        <fullName evidence="2">T5orf172 domain-containing protein</fullName>
    </submittedName>
</protein>
<dbReference type="RefSeq" id="WP_113933077.1">
    <property type="nucleotide sequence ID" value="NZ_JACCEU010000005.1"/>
</dbReference>
<dbReference type="AlphaFoldDB" id="A0A366HCI2"/>
<dbReference type="Proteomes" id="UP000253628">
    <property type="component" value="Unassembled WGS sequence"/>
</dbReference>
<sequence>MSKTDLDELASELAEFAAPEKKGGRSPQEERVIAGFEEIQRFYEKHNRAPQHGEDRDIFERLYAVRLDRLRALPDCRAVLEPFDHQGLLAGSPGAAVATESIDLDELAAELVGAADADDITVLRHVRQSAEKRAADEIAQRKPCENFDTFKPLFEAVQRELKDGIREALAVHKLDELRLNEIQQGEFFIVEGQLAYIADVGEEIRTKYERRDSRLRVIYNNGTESDVLQRSFQRALHRDEAARLVTNPSAGPLFDDEASGGDQESGTIYVLRSKSDNPVVAAHRDVLHKIGVTGQSNIATRFANARNDATFLLADVEIVATYDLYNINRVKLENLIHRVFDPARLDIEIKDRFGKPVVPREWFLVPVFVVDEAVARIKDGSITRYIYDPGSARLVISERHS</sequence>
<keyword evidence="3" id="KW-1185">Reference proteome</keyword>
<dbReference type="OrthoDB" id="9814995at2"/>
<organism evidence="2 3">
    <name type="scientific">Eoetvoesiella caeni</name>
    <dbReference type="NCBI Taxonomy" id="645616"/>
    <lineage>
        <taxon>Bacteria</taxon>
        <taxon>Pseudomonadati</taxon>
        <taxon>Pseudomonadota</taxon>
        <taxon>Betaproteobacteria</taxon>
        <taxon>Burkholderiales</taxon>
        <taxon>Alcaligenaceae</taxon>
        <taxon>Eoetvoesiella</taxon>
    </lineage>
</organism>
<dbReference type="Pfam" id="PF13455">
    <property type="entry name" value="MUG113"/>
    <property type="match status" value="1"/>
</dbReference>
<feature type="domain" description="Bacteriophage T5 Orf172 DNA-binding" evidence="1">
    <location>
        <begin position="282"/>
        <end position="377"/>
    </location>
</feature>
<dbReference type="SMART" id="SM00974">
    <property type="entry name" value="T5orf172"/>
    <property type="match status" value="1"/>
</dbReference>
<dbReference type="InterPro" id="IPR018306">
    <property type="entry name" value="Phage_T5_Orf172_DNA-bd"/>
</dbReference>
<evidence type="ECO:0000313" key="2">
    <source>
        <dbReference type="EMBL" id="RBP40118.1"/>
    </source>
</evidence>
<name>A0A366HCI2_9BURK</name>
<accession>A0A366HCI2</accession>
<dbReference type="EMBL" id="QNRQ01000004">
    <property type="protein sequence ID" value="RBP40118.1"/>
    <property type="molecule type" value="Genomic_DNA"/>
</dbReference>
<comment type="caution">
    <text evidence="2">The sequence shown here is derived from an EMBL/GenBank/DDBJ whole genome shotgun (WGS) entry which is preliminary data.</text>
</comment>